<evidence type="ECO:0000313" key="4">
    <source>
        <dbReference type="EMBL" id="WGZ91740.1"/>
    </source>
</evidence>
<feature type="transmembrane region" description="Helical" evidence="2">
    <location>
        <begin position="1348"/>
        <end position="1369"/>
    </location>
</feature>
<name>A0AA95KJ72_9GAMM</name>
<reference evidence="4" key="1">
    <citation type="journal article" date="2023" name="Int. J. Mol. Sci.">
        <title>Metagenomics Revealed a New Genus 'Candidatus Thiocaldithrix dubininis' gen. nov., sp. nov. and a New Species 'Candidatus Thiothrix putei' sp. nov. in the Family Thiotrichaceae, Some Members of Which Have Traits of Both Na+- and H+-Motive Energetics.</title>
        <authorList>
            <person name="Ravin N.V."/>
            <person name="Muntyan M.S."/>
            <person name="Smolyakov D.D."/>
            <person name="Rudenko T.S."/>
            <person name="Beletsky A.V."/>
            <person name="Mardanov A.V."/>
            <person name="Grabovich M.Y."/>
        </authorList>
    </citation>
    <scope>NUCLEOTIDE SEQUENCE</scope>
    <source>
        <strain evidence="4">GKL-01</strain>
    </source>
</reference>
<feature type="transmembrane region" description="Helical" evidence="2">
    <location>
        <begin position="1289"/>
        <end position="1309"/>
    </location>
</feature>
<keyword evidence="3" id="KW-0732">Signal</keyword>
<feature type="region of interest" description="Disordered" evidence="1">
    <location>
        <begin position="1387"/>
        <end position="1412"/>
    </location>
</feature>
<feature type="signal peptide" evidence="3">
    <location>
        <begin position="1"/>
        <end position="21"/>
    </location>
</feature>
<evidence type="ECO:0000256" key="1">
    <source>
        <dbReference type="SAM" id="MobiDB-lite"/>
    </source>
</evidence>
<keyword evidence="2" id="KW-0812">Transmembrane</keyword>
<accession>A0AA95KJ72</accession>
<feature type="chain" id="PRO_5041722601" evidence="3">
    <location>
        <begin position="22"/>
        <end position="1412"/>
    </location>
</feature>
<proteinExistence type="predicted"/>
<sequence length="1412" mass="157555">MMRQLFQLLLGWLLISAYVYANPITAEQVPEPLKPWVGWVLDGKQDYTCPYFFNESARQCAWPGTLNLSLHDKGGSFTQNWKVYGKTTIRLPGDSQHWPQGVIAGTDNKTLAVLEADGHPVITLDKGSYSLAGQFVWDSLPETLLVSPETGLVALSINDKPVANPEFNEAGSVWLSRNNEATSEDNLDIQVFRQVHDGHPLEVTTQLQLQVSGKQRNIELPAVLLDKFIPLKLESPLSTRMDQNGKLQVQLRPGEWTLSITGRAPDNVTSLTLPKTSAPWPSEEVWVFQADNSMRQVQIEGVNSIDPSQTRLPEAWKSYPAYLVTADSNFKLAEQHRGLTTTPAQLNLERQMWLDFAGTGYTVRDHLTGMLSQQTRLEVLPDIQLGRIMLNDKPQLITRQANSQASGVEIRQQALSLEADSRYEAARSDPPVSGWQQELQQVNTTLHLPPGWLLFAATGTDNLPDTWLQQWSLLDLFLVLLITVATGYLYGWQWGVLAAIALVLTWHQSEAPRYIWLNLLAATALLQALHKHSIARFLRYYRWLSLLLLVIIILPYTIDRVRIALYPQLEYAGTGASYSATMQTTAVAAPAEAIPTPAPSTPIVQDNRAEVAEQAVMMDKTAETEPRELAKAMPSPAVKAIGRYKSAGKDDYGSSFGLSGMNAKQMANLQDVDPNSMIQTGPGLPNWQWRQVQLNWSGVIKPDERMGLWLIPPVLHSLLIVLGVLVVWLFAARIALDNPKLKHFFSQLKPNKAAAQVSVWLLCALPLLSLLSPPSFAADPNVPDQTVLQTLEERLTRDPDCLPDCAQIENLHMVLQDGSLSMRLRAHAASPVAIPIPGNQSTWLPQSVNVDDQLAVPVWRDDEQSLWVTIPAGQHDVLLQGALPTRSNIALSLPLKPHRVTWQGAGWQVDGIRENGVPEDQLQLNRTDATQSTNNQDMPTLPAFVKVQRRLELGLDWYITTTISRISDAATPITLSIPLLTGEQPLSEQFTIKDKSLQINLKPQQDSLQWTSRLTPNEQLQLTASENSAWLEEWQIAASPIWHVESKGIPASDYTETNNQGVYTWKPWPKESLELSITRPQGIQGQTVTILGSQTQIEVGKRARDVTLKLNLDSSRGTQHSISIPENATLKSLTIDGTKQAIQQQQGKVILPLMPKKQEAELKWQEEGSLPFAYRFPTINTQLPSVNHEDNMQLPQDRWVLWVKGPLLGPAVLFWGQLIVILGFAILLGRSHLTPLKTWQWFLLGVGLSQSSAYLMIVIAAWLIALAWRSKHELKHRPEWQFDMVQVGLVLLTVVALINLIGAVANGLLGSPDMQIAGNNSSAYNLNWYQDRMANELPQPLVISVPIIYYRLLMLAWALWLALALLGWLRWGWQAFSHGGLWRKPPARTRREPHPIAAPTSVINPTQAPPQS</sequence>
<reference evidence="4" key="2">
    <citation type="submission" date="2023-04" db="EMBL/GenBank/DDBJ databases">
        <authorList>
            <person name="Beletskiy A.V."/>
            <person name="Mardanov A.V."/>
            <person name="Ravin N.V."/>
        </authorList>
    </citation>
    <scope>NUCLEOTIDE SEQUENCE</scope>
    <source>
        <strain evidence="4">GKL-01</strain>
    </source>
</reference>
<gene>
    <name evidence="4" type="ORF">QJT80_04505</name>
</gene>
<dbReference type="KEGG" id="tdu:QJT80_04505"/>
<organism evidence="4">
    <name type="scientific">Candidatus Thiocaldithrix dubininis</name>
    <dbReference type="NCBI Taxonomy" id="3080823"/>
    <lineage>
        <taxon>Bacteria</taxon>
        <taxon>Pseudomonadati</taxon>
        <taxon>Pseudomonadota</taxon>
        <taxon>Gammaproteobacteria</taxon>
        <taxon>Thiotrichales</taxon>
        <taxon>Thiotrichaceae</taxon>
        <taxon>Candidatus Thiocaldithrix</taxon>
    </lineage>
</organism>
<feature type="transmembrane region" description="Helical" evidence="2">
    <location>
        <begin position="1207"/>
        <end position="1229"/>
    </location>
</feature>
<keyword evidence="2" id="KW-0472">Membrane</keyword>
<feature type="transmembrane region" description="Helical" evidence="2">
    <location>
        <begin position="1241"/>
        <end position="1268"/>
    </location>
</feature>
<feature type="transmembrane region" description="Helical" evidence="2">
    <location>
        <begin position="708"/>
        <end position="733"/>
    </location>
</feature>
<feature type="transmembrane region" description="Helical" evidence="2">
    <location>
        <begin position="540"/>
        <end position="558"/>
    </location>
</feature>
<keyword evidence="2" id="KW-1133">Transmembrane helix</keyword>
<protein>
    <submittedName>
        <fullName evidence="4">Uncharacterized protein</fullName>
    </submittedName>
</protein>
<dbReference type="EMBL" id="CP124755">
    <property type="protein sequence ID" value="WGZ91740.1"/>
    <property type="molecule type" value="Genomic_DNA"/>
</dbReference>
<dbReference type="Proteomes" id="UP001300672">
    <property type="component" value="Chromosome"/>
</dbReference>
<evidence type="ECO:0000256" key="3">
    <source>
        <dbReference type="SAM" id="SignalP"/>
    </source>
</evidence>
<evidence type="ECO:0000256" key="2">
    <source>
        <dbReference type="SAM" id="Phobius"/>
    </source>
</evidence>
<feature type="transmembrane region" description="Helical" evidence="2">
    <location>
        <begin position="476"/>
        <end position="503"/>
    </location>
</feature>